<feature type="chain" id="PRO_5016080045" evidence="1">
    <location>
        <begin position="20"/>
        <end position="70"/>
    </location>
</feature>
<gene>
    <name evidence="2" type="ORF">BO99DRAFT_434443</name>
</gene>
<evidence type="ECO:0000313" key="3">
    <source>
        <dbReference type="Proteomes" id="UP000249829"/>
    </source>
</evidence>
<protein>
    <submittedName>
        <fullName evidence="2">Uncharacterized protein</fullName>
    </submittedName>
</protein>
<reference evidence="2 3" key="1">
    <citation type="submission" date="2018-02" db="EMBL/GenBank/DDBJ databases">
        <title>The genomes of Aspergillus section Nigri reveals drivers in fungal speciation.</title>
        <authorList>
            <consortium name="DOE Joint Genome Institute"/>
            <person name="Vesth T.C."/>
            <person name="Nybo J."/>
            <person name="Theobald S."/>
            <person name="Brandl J."/>
            <person name="Frisvad J.C."/>
            <person name="Nielsen K.F."/>
            <person name="Lyhne E.K."/>
            <person name="Kogle M.E."/>
            <person name="Kuo A."/>
            <person name="Riley R."/>
            <person name="Clum A."/>
            <person name="Nolan M."/>
            <person name="Lipzen A."/>
            <person name="Salamov A."/>
            <person name="Henrissat B."/>
            <person name="Wiebenga A."/>
            <person name="De vries R.P."/>
            <person name="Grigoriev I.V."/>
            <person name="Mortensen U.H."/>
            <person name="Andersen M.R."/>
            <person name="Baker S.E."/>
        </authorList>
    </citation>
    <scope>NUCLEOTIDE SEQUENCE [LARGE SCALE GENOMIC DNA]</scope>
    <source>
        <strain evidence="2 3">CBS 115571</strain>
    </source>
</reference>
<dbReference type="AlphaFoldDB" id="A0A2V5H965"/>
<name>A0A2V5H965_ASPV1</name>
<proteinExistence type="predicted"/>
<accession>A0A2V5H965</accession>
<evidence type="ECO:0000256" key="1">
    <source>
        <dbReference type="SAM" id="SignalP"/>
    </source>
</evidence>
<feature type="signal peptide" evidence="1">
    <location>
        <begin position="1"/>
        <end position="19"/>
    </location>
</feature>
<dbReference type="EMBL" id="KZ825155">
    <property type="protein sequence ID" value="PYI17553.1"/>
    <property type="molecule type" value="Genomic_DNA"/>
</dbReference>
<sequence length="70" mass="7547">MKLLSAMILLGAGSFLVLALPTSDSTAAHSIEENIAFPEAYREKRTGKPQARFVSVEAEVAYPEAYAEST</sequence>
<keyword evidence="3" id="KW-1185">Reference proteome</keyword>
<keyword evidence="1" id="KW-0732">Signal</keyword>
<evidence type="ECO:0000313" key="2">
    <source>
        <dbReference type="EMBL" id="PYI17553.1"/>
    </source>
</evidence>
<organism evidence="2 3">
    <name type="scientific">Aspergillus violaceofuscus (strain CBS 115571)</name>
    <dbReference type="NCBI Taxonomy" id="1450538"/>
    <lineage>
        <taxon>Eukaryota</taxon>
        <taxon>Fungi</taxon>
        <taxon>Dikarya</taxon>
        <taxon>Ascomycota</taxon>
        <taxon>Pezizomycotina</taxon>
        <taxon>Eurotiomycetes</taxon>
        <taxon>Eurotiomycetidae</taxon>
        <taxon>Eurotiales</taxon>
        <taxon>Aspergillaceae</taxon>
        <taxon>Aspergillus</taxon>
    </lineage>
</organism>
<dbReference type="Proteomes" id="UP000249829">
    <property type="component" value="Unassembled WGS sequence"/>
</dbReference>